<comment type="caution">
    <text evidence="10">The sequence shown here is derived from an EMBL/GenBank/DDBJ whole genome shotgun (WGS) entry which is preliminary data.</text>
</comment>
<reference evidence="10 11" key="1">
    <citation type="submission" date="2024-09" db="EMBL/GenBank/DDBJ databases">
        <authorList>
            <person name="Sun Q."/>
            <person name="Mori K."/>
        </authorList>
    </citation>
    <scope>NUCLEOTIDE SEQUENCE [LARGE SCALE GENOMIC DNA]</scope>
    <source>
        <strain evidence="10 11">CCM 4839</strain>
    </source>
</reference>
<dbReference type="PROSITE" id="PS51755">
    <property type="entry name" value="OMPR_PHOB"/>
    <property type="match status" value="1"/>
</dbReference>
<keyword evidence="1 6" id="KW-0597">Phosphoprotein</keyword>
<organism evidence="10 11">
    <name type="scientific">Paenibacillus mendelii</name>
    <dbReference type="NCBI Taxonomy" id="206163"/>
    <lineage>
        <taxon>Bacteria</taxon>
        <taxon>Bacillati</taxon>
        <taxon>Bacillota</taxon>
        <taxon>Bacilli</taxon>
        <taxon>Bacillales</taxon>
        <taxon>Paenibacillaceae</taxon>
        <taxon>Paenibacillus</taxon>
    </lineage>
</organism>
<evidence type="ECO:0000259" key="9">
    <source>
        <dbReference type="PROSITE" id="PS51755"/>
    </source>
</evidence>
<evidence type="ECO:0000313" key="10">
    <source>
        <dbReference type="EMBL" id="MFC0394212.1"/>
    </source>
</evidence>
<feature type="domain" description="Response regulatory" evidence="8">
    <location>
        <begin position="3"/>
        <end position="116"/>
    </location>
</feature>
<keyword evidence="5" id="KW-0804">Transcription</keyword>
<dbReference type="Gene3D" id="3.40.50.2300">
    <property type="match status" value="1"/>
</dbReference>
<dbReference type="SUPFAM" id="SSF52172">
    <property type="entry name" value="CheY-like"/>
    <property type="match status" value="1"/>
</dbReference>
<dbReference type="Proteomes" id="UP001589818">
    <property type="component" value="Unassembled WGS sequence"/>
</dbReference>
<evidence type="ECO:0000256" key="1">
    <source>
        <dbReference type="ARBA" id="ARBA00022553"/>
    </source>
</evidence>
<evidence type="ECO:0000256" key="4">
    <source>
        <dbReference type="ARBA" id="ARBA00023125"/>
    </source>
</evidence>
<keyword evidence="2" id="KW-0902">Two-component regulatory system</keyword>
<dbReference type="Pfam" id="PF00486">
    <property type="entry name" value="Trans_reg_C"/>
    <property type="match status" value="1"/>
</dbReference>
<evidence type="ECO:0000256" key="5">
    <source>
        <dbReference type="ARBA" id="ARBA00023163"/>
    </source>
</evidence>
<gene>
    <name evidence="10" type="ORF">ACFFJ8_22955</name>
</gene>
<evidence type="ECO:0000256" key="7">
    <source>
        <dbReference type="PROSITE-ProRule" id="PRU01091"/>
    </source>
</evidence>
<dbReference type="Gene3D" id="6.10.250.690">
    <property type="match status" value="1"/>
</dbReference>
<dbReference type="Gene3D" id="1.10.10.10">
    <property type="entry name" value="Winged helix-like DNA-binding domain superfamily/Winged helix DNA-binding domain"/>
    <property type="match status" value="1"/>
</dbReference>
<dbReference type="InterPro" id="IPR001789">
    <property type="entry name" value="Sig_transdc_resp-reg_receiver"/>
</dbReference>
<evidence type="ECO:0000259" key="8">
    <source>
        <dbReference type="PROSITE" id="PS50110"/>
    </source>
</evidence>
<sequence length="225" mass="25612">MKKVFVVEDERPIARLLQVYLERDGFEVLCHTGVKDVLDVFRSWKPDLVLLDLMLEETHGMEILQQIRQDGSCPVIIVTARGAVPDRLEGFQLGADDYIAKPFDPEEVVARVQAVLRRSAYFAESEVIRLGSLTVDYSSQTAIMGYEQLPLIPRDWQLLAFLARHPNQRFSREQLLDCVWGRDFEGGDRSVDAAVKRLRKSLQDWPAKEGEIATAKGMGYCLCVR</sequence>
<evidence type="ECO:0000256" key="6">
    <source>
        <dbReference type="PROSITE-ProRule" id="PRU00169"/>
    </source>
</evidence>
<name>A0ABV6JEB7_9BACL</name>
<accession>A0ABV6JEB7</accession>
<feature type="domain" description="OmpR/PhoB-type" evidence="9">
    <location>
        <begin position="125"/>
        <end position="224"/>
    </location>
</feature>
<evidence type="ECO:0000256" key="2">
    <source>
        <dbReference type="ARBA" id="ARBA00023012"/>
    </source>
</evidence>
<feature type="modified residue" description="4-aspartylphosphate" evidence="6">
    <location>
        <position position="52"/>
    </location>
</feature>
<dbReference type="EMBL" id="JBHLVF010000041">
    <property type="protein sequence ID" value="MFC0394212.1"/>
    <property type="molecule type" value="Genomic_DNA"/>
</dbReference>
<dbReference type="InterPro" id="IPR001867">
    <property type="entry name" value="OmpR/PhoB-type_DNA-bd"/>
</dbReference>
<dbReference type="Pfam" id="PF00072">
    <property type="entry name" value="Response_reg"/>
    <property type="match status" value="1"/>
</dbReference>
<dbReference type="CDD" id="cd00383">
    <property type="entry name" value="trans_reg_C"/>
    <property type="match status" value="1"/>
</dbReference>
<dbReference type="PANTHER" id="PTHR48111">
    <property type="entry name" value="REGULATOR OF RPOS"/>
    <property type="match status" value="1"/>
</dbReference>
<keyword evidence="3" id="KW-0805">Transcription regulation</keyword>
<proteinExistence type="predicted"/>
<dbReference type="InterPro" id="IPR011006">
    <property type="entry name" value="CheY-like_superfamily"/>
</dbReference>
<dbReference type="RefSeq" id="WP_204815371.1">
    <property type="nucleotide sequence ID" value="NZ_JANHOF010000001.1"/>
</dbReference>
<dbReference type="InterPro" id="IPR039420">
    <property type="entry name" value="WalR-like"/>
</dbReference>
<evidence type="ECO:0000313" key="11">
    <source>
        <dbReference type="Proteomes" id="UP001589818"/>
    </source>
</evidence>
<dbReference type="PROSITE" id="PS50110">
    <property type="entry name" value="RESPONSE_REGULATORY"/>
    <property type="match status" value="1"/>
</dbReference>
<dbReference type="InterPro" id="IPR036388">
    <property type="entry name" value="WH-like_DNA-bd_sf"/>
</dbReference>
<feature type="DNA-binding region" description="OmpR/PhoB-type" evidence="7">
    <location>
        <begin position="125"/>
        <end position="224"/>
    </location>
</feature>
<evidence type="ECO:0000256" key="3">
    <source>
        <dbReference type="ARBA" id="ARBA00023015"/>
    </source>
</evidence>
<dbReference type="SMART" id="SM00448">
    <property type="entry name" value="REC"/>
    <property type="match status" value="1"/>
</dbReference>
<dbReference type="SMART" id="SM00862">
    <property type="entry name" value="Trans_reg_C"/>
    <property type="match status" value="1"/>
</dbReference>
<keyword evidence="4 7" id="KW-0238">DNA-binding</keyword>
<dbReference type="PANTHER" id="PTHR48111:SF1">
    <property type="entry name" value="TWO-COMPONENT RESPONSE REGULATOR ORR33"/>
    <property type="match status" value="1"/>
</dbReference>
<dbReference type="CDD" id="cd17574">
    <property type="entry name" value="REC_OmpR"/>
    <property type="match status" value="1"/>
</dbReference>
<protein>
    <submittedName>
        <fullName evidence="10">Response regulator transcription factor</fullName>
    </submittedName>
</protein>
<keyword evidence="11" id="KW-1185">Reference proteome</keyword>